<name>F4Q2H9_CACFS</name>
<dbReference type="PANTHER" id="PTHR43691">
    <property type="entry name" value="URIDINE PHOSPHORYLASE"/>
    <property type="match status" value="1"/>
</dbReference>
<dbReference type="SUPFAM" id="SSF53167">
    <property type="entry name" value="Purine and uridine phosphorylases"/>
    <property type="match status" value="1"/>
</dbReference>
<reference evidence="3" key="1">
    <citation type="journal article" date="2011" name="Genome Res.">
        <title>Phylogeny-wide analysis of social amoeba genomes highlights ancient origins for complex intercellular communication.</title>
        <authorList>
            <person name="Heidel A.J."/>
            <person name="Lawal H.M."/>
            <person name="Felder M."/>
            <person name="Schilde C."/>
            <person name="Helps N.R."/>
            <person name="Tunggal B."/>
            <person name="Rivero F."/>
            <person name="John U."/>
            <person name="Schleicher M."/>
            <person name="Eichinger L."/>
            <person name="Platzer M."/>
            <person name="Noegel A.A."/>
            <person name="Schaap P."/>
            <person name="Gloeckner G."/>
        </authorList>
    </citation>
    <scope>NUCLEOTIDE SEQUENCE [LARGE SCALE GENOMIC DNA]</scope>
    <source>
        <strain evidence="3">SH3</strain>
    </source>
</reference>
<dbReference type="CDD" id="cd17769">
    <property type="entry name" value="NP_TgUP-like"/>
    <property type="match status" value="1"/>
</dbReference>
<dbReference type="OMA" id="TFEMETF"/>
<dbReference type="AlphaFoldDB" id="F4Q2H9"/>
<dbReference type="PANTHER" id="PTHR43691:SF14">
    <property type="entry name" value="URIDINE PHOSPHORYLASE"/>
    <property type="match status" value="1"/>
</dbReference>
<gene>
    <name evidence="2" type="primary">udpB</name>
    <name evidence="2" type="ORF">DFA_07636</name>
</gene>
<dbReference type="Gene3D" id="3.40.50.1580">
    <property type="entry name" value="Nucleoside phosphorylase domain"/>
    <property type="match status" value="1"/>
</dbReference>
<dbReference type="STRING" id="1054147.F4Q2H9"/>
<dbReference type="GO" id="GO:0006218">
    <property type="term" value="P:uridine catabolic process"/>
    <property type="evidence" value="ECO:0007669"/>
    <property type="project" value="TreeGrafter"/>
</dbReference>
<dbReference type="GO" id="GO:0005829">
    <property type="term" value="C:cytosol"/>
    <property type="evidence" value="ECO:0007669"/>
    <property type="project" value="TreeGrafter"/>
</dbReference>
<dbReference type="GeneID" id="14868694"/>
<dbReference type="InterPro" id="IPR035994">
    <property type="entry name" value="Nucleoside_phosphorylase_sf"/>
</dbReference>
<evidence type="ECO:0000259" key="1">
    <source>
        <dbReference type="Pfam" id="PF01048"/>
    </source>
</evidence>
<dbReference type="OrthoDB" id="416752at2759"/>
<protein>
    <submittedName>
        <fullName evidence="2">Uridine phosphorylase</fullName>
    </submittedName>
</protein>
<dbReference type="RefSeq" id="XP_004355132.1">
    <property type="nucleotide sequence ID" value="XM_004355080.1"/>
</dbReference>
<keyword evidence="3" id="KW-1185">Reference proteome</keyword>
<evidence type="ECO:0000313" key="3">
    <source>
        <dbReference type="Proteomes" id="UP000007797"/>
    </source>
</evidence>
<dbReference type="Pfam" id="PF01048">
    <property type="entry name" value="PNP_UDP_1"/>
    <property type="match status" value="1"/>
</dbReference>
<dbReference type="KEGG" id="dfa:DFA_07636"/>
<sequence>MSTDKKIGDVGNIGNANFPVDADGVVYHLGVKKGQLSQRILTVGDYGRAIKLRDHLFDTGKKVVTSEHRGFHIHTGEYKNVPVSIVSIGMGTPMMDFLVREGRYVTEGTMAIVRYGTCGSLRDVPVGTLAIAKECVLIRRNPDHWHADSSNQVKPYDISKAVKGDTEMVEKLTNAFTTEFNGRRQVIQGLNATADSFYSSQGRQDSNFDDHNQELIPSIIQTHPDAATLEMETFQLYHLAERSTVEPIKAAAATIILANRVSNSFLGNDEKAQLELDGGRACLEALISMKL</sequence>
<feature type="domain" description="Nucleoside phosphorylase" evidence="1">
    <location>
        <begin position="40"/>
        <end position="259"/>
    </location>
</feature>
<dbReference type="GO" id="GO:0004850">
    <property type="term" value="F:uridine phosphorylase activity"/>
    <property type="evidence" value="ECO:0007669"/>
    <property type="project" value="TreeGrafter"/>
</dbReference>
<evidence type="ECO:0000313" key="2">
    <source>
        <dbReference type="EMBL" id="EGG16658.1"/>
    </source>
</evidence>
<dbReference type="EMBL" id="GL883021">
    <property type="protein sequence ID" value="EGG16658.1"/>
    <property type="molecule type" value="Genomic_DNA"/>
</dbReference>
<dbReference type="InterPro" id="IPR000845">
    <property type="entry name" value="Nucleoside_phosphorylase_d"/>
</dbReference>
<dbReference type="Proteomes" id="UP000007797">
    <property type="component" value="Unassembled WGS sequence"/>
</dbReference>
<organism evidence="2 3">
    <name type="scientific">Cavenderia fasciculata</name>
    <name type="common">Slime mold</name>
    <name type="synonym">Dictyostelium fasciculatum</name>
    <dbReference type="NCBI Taxonomy" id="261658"/>
    <lineage>
        <taxon>Eukaryota</taxon>
        <taxon>Amoebozoa</taxon>
        <taxon>Evosea</taxon>
        <taxon>Eumycetozoa</taxon>
        <taxon>Dictyostelia</taxon>
        <taxon>Acytosteliales</taxon>
        <taxon>Cavenderiaceae</taxon>
        <taxon>Cavenderia</taxon>
    </lineage>
</organism>
<proteinExistence type="predicted"/>
<accession>F4Q2H9</accession>